<dbReference type="Proteomes" id="UP001174694">
    <property type="component" value="Unassembled WGS sequence"/>
</dbReference>
<keyword evidence="2" id="KW-1185">Reference proteome</keyword>
<evidence type="ECO:0000313" key="1">
    <source>
        <dbReference type="EMBL" id="KAJ9144924.1"/>
    </source>
</evidence>
<name>A0AA38RS69_9PEZI</name>
<evidence type="ECO:0000313" key="2">
    <source>
        <dbReference type="Proteomes" id="UP001174694"/>
    </source>
</evidence>
<reference evidence="1" key="1">
    <citation type="submission" date="2022-07" db="EMBL/GenBank/DDBJ databases">
        <title>Fungi with potential for degradation of polypropylene.</title>
        <authorList>
            <person name="Gostincar C."/>
        </authorList>
    </citation>
    <scope>NUCLEOTIDE SEQUENCE</scope>
    <source>
        <strain evidence="1">EXF-13308</strain>
    </source>
</reference>
<accession>A0AA38RS69</accession>
<organism evidence="1 2">
    <name type="scientific">Pleurostoma richardsiae</name>
    <dbReference type="NCBI Taxonomy" id="41990"/>
    <lineage>
        <taxon>Eukaryota</taxon>
        <taxon>Fungi</taxon>
        <taxon>Dikarya</taxon>
        <taxon>Ascomycota</taxon>
        <taxon>Pezizomycotina</taxon>
        <taxon>Sordariomycetes</taxon>
        <taxon>Sordariomycetidae</taxon>
        <taxon>Calosphaeriales</taxon>
        <taxon>Pleurostomataceae</taxon>
        <taxon>Pleurostoma</taxon>
    </lineage>
</organism>
<proteinExistence type="predicted"/>
<gene>
    <name evidence="1" type="ORF">NKR23_g5492</name>
</gene>
<sequence length="265" mass="31631">MLRAYFIYHTSYWPLRAFVLEQEAVLANNIVHWRYRCLEKCLRLPTLLQDVDESLRPLLQRDERQEIMAIHRKPYQHVSPSDPSLVCTCLTCILRWNSLCLVVDFGHWQSHLDRGEPIPMIPRGTHPEWNQRLIAANAAIVSRALRQPIWYACILQMHLWSTVTAIRRHSENKGNKRWRFLMTKADEDTETDAFLEREGPPTLDFPFHRDNYYMLEAFLPNRGWNNEQQRWMYLPAEQHDKDLQYIRTWARARYPAAMNVTDDVL</sequence>
<comment type="caution">
    <text evidence="1">The sequence shown here is derived from an EMBL/GenBank/DDBJ whole genome shotgun (WGS) entry which is preliminary data.</text>
</comment>
<protein>
    <submittedName>
        <fullName evidence="1">F-box domain-containing protein</fullName>
    </submittedName>
</protein>
<dbReference type="AlphaFoldDB" id="A0AA38RS69"/>
<dbReference type="EMBL" id="JANBVO010000015">
    <property type="protein sequence ID" value="KAJ9144924.1"/>
    <property type="molecule type" value="Genomic_DNA"/>
</dbReference>